<protein>
    <submittedName>
        <fullName evidence="2">Amidohydrolase 3</fullName>
    </submittedName>
</protein>
<organism evidence="2 3">
    <name type="scientific">Mycena indigotica</name>
    <dbReference type="NCBI Taxonomy" id="2126181"/>
    <lineage>
        <taxon>Eukaryota</taxon>
        <taxon>Fungi</taxon>
        <taxon>Dikarya</taxon>
        <taxon>Basidiomycota</taxon>
        <taxon>Agaricomycotina</taxon>
        <taxon>Agaricomycetes</taxon>
        <taxon>Agaricomycetidae</taxon>
        <taxon>Agaricales</taxon>
        <taxon>Marasmiineae</taxon>
        <taxon>Mycenaceae</taxon>
        <taxon>Mycena</taxon>
    </lineage>
</organism>
<evidence type="ECO:0000259" key="1">
    <source>
        <dbReference type="Pfam" id="PF07969"/>
    </source>
</evidence>
<name>A0A8H6WDZ7_9AGAR</name>
<dbReference type="GeneID" id="59339808"/>
<dbReference type="OrthoDB" id="3501663at2759"/>
<dbReference type="Proteomes" id="UP000636479">
    <property type="component" value="Unassembled WGS sequence"/>
</dbReference>
<feature type="domain" description="Amidohydrolase 3" evidence="1">
    <location>
        <begin position="104"/>
        <end position="597"/>
    </location>
</feature>
<proteinExistence type="predicted"/>
<dbReference type="Gene3D" id="2.30.40.10">
    <property type="entry name" value="Urease, subunit C, domain 1"/>
    <property type="match status" value="1"/>
</dbReference>
<evidence type="ECO:0000313" key="2">
    <source>
        <dbReference type="EMBL" id="KAF7315179.1"/>
    </source>
</evidence>
<keyword evidence="3" id="KW-1185">Reference proteome</keyword>
<dbReference type="Pfam" id="PF07969">
    <property type="entry name" value="Amidohydro_3"/>
    <property type="match status" value="1"/>
</dbReference>
<dbReference type="InterPro" id="IPR032466">
    <property type="entry name" value="Metal_Hydrolase"/>
</dbReference>
<dbReference type="GO" id="GO:0016810">
    <property type="term" value="F:hydrolase activity, acting on carbon-nitrogen (but not peptide) bonds"/>
    <property type="evidence" value="ECO:0007669"/>
    <property type="project" value="InterPro"/>
</dbReference>
<dbReference type="PANTHER" id="PTHR22642">
    <property type="entry name" value="IMIDAZOLONEPROPIONASE"/>
    <property type="match status" value="1"/>
</dbReference>
<dbReference type="AlphaFoldDB" id="A0A8H6WDZ7"/>
<reference evidence="2" key="1">
    <citation type="submission" date="2020-05" db="EMBL/GenBank/DDBJ databases">
        <title>Mycena genomes resolve the evolution of fungal bioluminescence.</title>
        <authorList>
            <person name="Tsai I.J."/>
        </authorList>
    </citation>
    <scope>NUCLEOTIDE SEQUENCE</scope>
    <source>
        <strain evidence="2">171206Taipei</strain>
    </source>
</reference>
<dbReference type="SUPFAM" id="SSF51338">
    <property type="entry name" value="Composite domain of metallo-dependent hydrolases"/>
    <property type="match status" value="1"/>
</dbReference>
<dbReference type="Gene3D" id="3.10.310.70">
    <property type="match status" value="1"/>
</dbReference>
<dbReference type="Gene3D" id="3.20.20.140">
    <property type="entry name" value="Metal-dependent hydrolases"/>
    <property type="match status" value="1"/>
</dbReference>
<evidence type="ECO:0000313" key="3">
    <source>
        <dbReference type="Proteomes" id="UP000636479"/>
    </source>
</evidence>
<dbReference type="InterPro" id="IPR013108">
    <property type="entry name" value="Amidohydro_3"/>
</dbReference>
<dbReference type="SUPFAM" id="SSF51556">
    <property type="entry name" value="Metallo-dependent hydrolases"/>
    <property type="match status" value="1"/>
</dbReference>
<dbReference type="EMBL" id="JACAZF010000001">
    <property type="protein sequence ID" value="KAF7315179.1"/>
    <property type="molecule type" value="Genomic_DNA"/>
</dbReference>
<dbReference type="PANTHER" id="PTHR22642:SF2">
    <property type="entry name" value="PROTEIN LONG AFTER FAR-RED 3"/>
    <property type="match status" value="1"/>
</dbReference>
<sequence>MTDVKQNQHISPTNSHPWPSLSWVLRSVAVALVLSRVYQLQTQKSYTLCSHNAVYTVDDNTPIAECISVENGRISAVADEAVLLQNRGWLDRIFGSNIHHIPPGQIIVPGLADAHAHLLQQGYKMQLQLDGANSIEEVVERIKAYIVAHPKVHQDPNRWIEGMGWDQNRWGSTFPTAEDLSRDPVLKGRPILLYRVDVHAAWVSERALELMQPFPKDSEIEGGSIVRDSDGNPTGIFLDNAMALIPNPPWSSDQYLDFFNAAVSEALKYGLTSVHDAATDPASVAFLKEHNGRSRKSPCKPTPAIRLYLMAAPFAENYTNWEPSKIERLESYGRHGRLTLRSVKLFTDGAIGSWGAALLDAYSDKPETRGIMRSSPEAMDQLIRAAWDAKLQVNVHCIGDRANKVVLDVFENILADGTNVAAFRPRIEHAQIMQSSDLERIGRLGVIASVQPTHATSDMSYAEARLGPERITGAYAYQTLLQASPQHVLPLGSDFPVEGVNPLLGFFAAVTRLDVDGDSPHGPGGWFPNERLTRTQALKGMTLDAAYASFAENELGSLTISKRADFVVLDHDIMRIPAAEILGTRVVATVIDGKVAYGKLTAAEPWWRRIFTELFFAW</sequence>
<gene>
    <name evidence="2" type="ORF">MIND_00032300</name>
</gene>
<dbReference type="InterPro" id="IPR011059">
    <property type="entry name" value="Metal-dep_hydrolase_composite"/>
</dbReference>
<keyword evidence="2" id="KW-0378">Hydrolase</keyword>
<dbReference type="CDD" id="cd01300">
    <property type="entry name" value="YtcJ_like"/>
    <property type="match status" value="1"/>
</dbReference>
<dbReference type="RefSeq" id="XP_037225202.1">
    <property type="nucleotide sequence ID" value="XM_037357292.1"/>
</dbReference>
<comment type="caution">
    <text evidence="2">The sequence shown here is derived from an EMBL/GenBank/DDBJ whole genome shotgun (WGS) entry which is preliminary data.</text>
</comment>
<accession>A0A8H6WDZ7</accession>
<dbReference type="InterPro" id="IPR033932">
    <property type="entry name" value="YtcJ-like"/>
</dbReference>